<feature type="region of interest" description="Disordered" evidence="1">
    <location>
        <begin position="131"/>
        <end position="185"/>
    </location>
</feature>
<evidence type="ECO:0000313" key="2">
    <source>
        <dbReference type="EMBL" id="QHT30287.1"/>
    </source>
</evidence>
<reference evidence="2" key="1">
    <citation type="journal article" date="2020" name="Nature">
        <title>Giant virus diversity and host interactions through global metagenomics.</title>
        <authorList>
            <person name="Schulz F."/>
            <person name="Roux S."/>
            <person name="Paez-Espino D."/>
            <person name="Jungbluth S."/>
            <person name="Walsh D.A."/>
            <person name="Denef V.J."/>
            <person name="McMahon K.D."/>
            <person name="Konstantinidis K.T."/>
            <person name="Eloe-Fadrosh E.A."/>
            <person name="Kyrpides N.C."/>
            <person name="Woyke T."/>
        </authorList>
    </citation>
    <scope>NUCLEOTIDE SEQUENCE</scope>
    <source>
        <strain evidence="2">GVMAG-M-3300009149-34</strain>
    </source>
</reference>
<name>A0A6C0EML7_9ZZZZ</name>
<dbReference type="AlphaFoldDB" id="A0A6C0EML7"/>
<dbReference type="EMBL" id="MN738895">
    <property type="protein sequence ID" value="QHT30287.1"/>
    <property type="molecule type" value="Genomic_DNA"/>
</dbReference>
<proteinExistence type="predicted"/>
<evidence type="ECO:0000256" key="1">
    <source>
        <dbReference type="SAM" id="MobiDB-lite"/>
    </source>
</evidence>
<sequence>MEEKAIERPEKKWRDKEWANWGKNGGNEDWKNTPIPHTKGLFDDGMSHTWRFIHDSMLDEYKKAEEREMRREIGGKNKPLERTKVLHAVLRDYEHELVKLGIISDKNRRADTHHTSPKSFLAPLRGTPTVHIFTNQNEPPQILKLEGGKKRKTKRKKHKRKHKRRKTRRKIKRKRKSRKTRRNTR</sequence>
<protein>
    <submittedName>
        <fullName evidence="2">Uncharacterized protein</fullName>
    </submittedName>
</protein>
<accession>A0A6C0EML7</accession>
<feature type="compositionally biased region" description="Basic residues" evidence="1">
    <location>
        <begin position="149"/>
        <end position="185"/>
    </location>
</feature>
<organism evidence="2">
    <name type="scientific">viral metagenome</name>
    <dbReference type="NCBI Taxonomy" id="1070528"/>
    <lineage>
        <taxon>unclassified sequences</taxon>
        <taxon>metagenomes</taxon>
        <taxon>organismal metagenomes</taxon>
    </lineage>
</organism>